<feature type="region of interest" description="Disordered" evidence="2">
    <location>
        <begin position="354"/>
        <end position="463"/>
    </location>
</feature>
<dbReference type="HOGENOM" id="CLU_007103_1_0_1"/>
<feature type="compositionally biased region" description="Basic and acidic residues" evidence="2">
    <location>
        <begin position="931"/>
        <end position="941"/>
    </location>
</feature>
<dbReference type="EMBL" id="JOWA01000096">
    <property type="protein sequence ID" value="KEZ43134.1"/>
    <property type="molecule type" value="Genomic_DNA"/>
</dbReference>
<protein>
    <submittedName>
        <fullName evidence="3">Frequency clock protein</fullName>
    </submittedName>
</protein>
<feature type="region of interest" description="Disordered" evidence="2">
    <location>
        <begin position="698"/>
        <end position="719"/>
    </location>
</feature>
<feature type="region of interest" description="Disordered" evidence="2">
    <location>
        <begin position="766"/>
        <end position="792"/>
    </location>
</feature>
<organism evidence="3 4">
    <name type="scientific">Pseudallescheria apiosperma</name>
    <name type="common">Scedosporium apiospermum</name>
    <dbReference type="NCBI Taxonomy" id="563466"/>
    <lineage>
        <taxon>Eukaryota</taxon>
        <taxon>Fungi</taxon>
        <taxon>Dikarya</taxon>
        <taxon>Ascomycota</taxon>
        <taxon>Pezizomycotina</taxon>
        <taxon>Sordariomycetes</taxon>
        <taxon>Hypocreomycetidae</taxon>
        <taxon>Microascales</taxon>
        <taxon>Microascaceae</taxon>
        <taxon>Scedosporium</taxon>
    </lineage>
</organism>
<feature type="compositionally biased region" description="Polar residues" evidence="2">
    <location>
        <begin position="644"/>
        <end position="655"/>
    </location>
</feature>
<feature type="region of interest" description="Disordered" evidence="2">
    <location>
        <begin position="1"/>
        <end position="153"/>
    </location>
</feature>
<reference evidence="3 4" key="1">
    <citation type="journal article" date="2014" name="Genome Announc.">
        <title>Draft genome sequence of the pathogenic fungus Scedosporium apiospermum.</title>
        <authorList>
            <person name="Vandeputte P."/>
            <person name="Ghamrawi S."/>
            <person name="Rechenmann M."/>
            <person name="Iltis A."/>
            <person name="Giraud S."/>
            <person name="Fleury M."/>
            <person name="Thornton C."/>
            <person name="Delhaes L."/>
            <person name="Meyer W."/>
            <person name="Papon N."/>
            <person name="Bouchara J.P."/>
        </authorList>
    </citation>
    <scope>NUCLEOTIDE SEQUENCE [LARGE SCALE GENOMIC DNA]</scope>
    <source>
        <strain evidence="3 4">IHEM 14462</strain>
    </source>
</reference>
<evidence type="ECO:0000313" key="3">
    <source>
        <dbReference type="EMBL" id="KEZ43134.1"/>
    </source>
</evidence>
<dbReference type="InterPro" id="IPR018554">
    <property type="entry name" value="FRQ"/>
</dbReference>
<dbReference type="VEuPathDB" id="FungiDB:SAPIO_CDS5025"/>
<dbReference type="KEGG" id="sapo:SAPIO_CDS5025"/>
<dbReference type="RefSeq" id="XP_016642933.1">
    <property type="nucleotide sequence ID" value="XM_016787431.1"/>
</dbReference>
<dbReference type="GO" id="GO:0005737">
    <property type="term" value="C:cytoplasm"/>
    <property type="evidence" value="ECO:0007669"/>
    <property type="project" value="InterPro"/>
</dbReference>
<feature type="compositionally biased region" description="Low complexity" evidence="2">
    <location>
        <begin position="984"/>
        <end position="1003"/>
    </location>
</feature>
<feature type="region of interest" description="Disordered" evidence="2">
    <location>
        <begin position="923"/>
        <end position="1023"/>
    </location>
</feature>
<feature type="compositionally biased region" description="Acidic residues" evidence="2">
    <location>
        <begin position="782"/>
        <end position="792"/>
    </location>
</feature>
<dbReference type="GO" id="GO:0005634">
    <property type="term" value="C:nucleus"/>
    <property type="evidence" value="ECO:0007669"/>
    <property type="project" value="InterPro"/>
</dbReference>
<feature type="compositionally biased region" description="Polar residues" evidence="2">
    <location>
        <begin position="97"/>
        <end position="127"/>
    </location>
</feature>
<feature type="compositionally biased region" description="Polar residues" evidence="2">
    <location>
        <begin position="706"/>
        <end position="719"/>
    </location>
</feature>
<evidence type="ECO:0000313" key="4">
    <source>
        <dbReference type="Proteomes" id="UP000028545"/>
    </source>
</evidence>
<dbReference type="AlphaFoldDB" id="A0A084G722"/>
<dbReference type="Proteomes" id="UP000028545">
    <property type="component" value="Unassembled WGS sequence"/>
</dbReference>
<feature type="compositionally biased region" description="Basic residues" evidence="2">
    <location>
        <begin position="15"/>
        <end position="25"/>
    </location>
</feature>
<feature type="compositionally biased region" description="Polar residues" evidence="2">
    <location>
        <begin position="240"/>
        <end position="251"/>
    </location>
</feature>
<feature type="compositionally biased region" description="Low complexity" evidence="2">
    <location>
        <begin position="552"/>
        <end position="574"/>
    </location>
</feature>
<dbReference type="GO" id="GO:0007623">
    <property type="term" value="P:circadian rhythm"/>
    <property type="evidence" value="ECO:0007669"/>
    <property type="project" value="InterPro"/>
</dbReference>
<evidence type="ECO:0000256" key="1">
    <source>
        <dbReference type="SAM" id="Coils"/>
    </source>
</evidence>
<feature type="region of interest" description="Disordered" evidence="2">
    <location>
        <begin position="237"/>
        <end position="317"/>
    </location>
</feature>
<feature type="compositionally biased region" description="Basic and acidic residues" evidence="2">
    <location>
        <begin position="446"/>
        <end position="457"/>
    </location>
</feature>
<feature type="compositionally biased region" description="Polar residues" evidence="2">
    <location>
        <begin position="405"/>
        <end position="417"/>
    </location>
</feature>
<feature type="compositionally biased region" description="Low complexity" evidence="2">
    <location>
        <begin position="78"/>
        <end position="88"/>
    </location>
</feature>
<feature type="compositionally biased region" description="Low complexity" evidence="2">
    <location>
        <begin position="598"/>
        <end position="609"/>
    </location>
</feature>
<dbReference type="Pfam" id="PF09421">
    <property type="entry name" value="FRQ"/>
    <property type="match status" value="1"/>
</dbReference>
<gene>
    <name evidence="3" type="ORF">SAPIO_CDS5025</name>
</gene>
<comment type="caution">
    <text evidence="3">The sequence shown here is derived from an EMBL/GenBank/DDBJ whole genome shotgun (WGS) entry which is preliminary data.</text>
</comment>
<dbReference type="GeneID" id="27724097"/>
<keyword evidence="1" id="KW-0175">Coiled coil</keyword>
<feature type="compositionally biased region" description="Polar residues" evidence="2">
    <location>
        <begin position="611"/>
        <end position="623"/>
    </location>
</feature>
<dbReference type="OrthoDB" id="2536795at2759"/>
<dbReference type="GO" id="GO:0006355">
    <property type="term" value="P:regulation of DNA-templated transcription"/>
    <property type="evidence" value="ECO:0007669"/>
    <property type="project" value="InterPro"/>
</dbReference>
<sequence length="1023" mass="109907">MPGHNKQSSRDAHHSPRRGGRHHTHSPYDTRTVPLRSNPRTQNSPPSARPAAIAAVAAVAEKEATAAPPDISPADVSATTTAPPAAKKPLLRHCDSSAESNDTGNVSNISNPKNWFDQSNQNPSASPGQAMDVDPPFFQKHHSSPSDQDVKGSLPLDIVAPQDCEVPPPAPTHSSAEDYRSVIDDLTIEIKRLKDELKRYRQSGPSPLRSEKLFELKVHSLPAWKKRELEATLREFASGLETTSNPNASSSPRKKSSRNTSRMYSGSQSGSKQASSSSESQRRPVDSAYASMSTGHASAGTSQGRHSGRSRVKYSEQKVENYLKEIPEGLYPRHITMSEKQKKKLVVRRLEQLFTGKPNSKQRAKHYEVSPMSVPVSENQEPAREARILPSLATNKKGGSRDNGESTSNSNGDQTSLSGSGNGNGNGSGNGSNNSSPPTIPPPEQRPTRPRDLDPDRPQNPSENIEYLRHLGIAPPDIQRTEVGNGKAATLSPDADGWVYLNLLCNLAQLHIFNVTPSFIRAAVSEKSSKFQLSADGRKIRWRGGTEGTKFSSDSSGDNSCNSKSPDDSSSPNDGGSGNNKLDGEEGWATAHKRSKSKTSGIKTSSGPSAARQTSKTGPQTLSEEAAAASFQYKPLFFKHRTSNEQTSEDTGSSPESREESYFTGSGWDASHSMSSTRRKRRADGAIIYYSGAPFCTDLSGDPGHHQQSSSPCVEGSSSLIQEEPADTVDQGIEEVFPAVPRRTLSGSSLPYRPLSLPRQDLLEAVGAMGGGTSDLGTDMVVGEDGESDGDADEMACEFPWSRSPQAARVPRPLESTGLGGVLPDDHFLVTVSTKRAREEGEFDDVTNPEARFNSMVEQLGRLHTALPPQGYYYPVLPSRSPTKDIEYLSGRIKRLKPTSLPPPAIFFPPFSTDESSCCAEELESSEADDERVTSSEEAASRRVHRHHQSDLLSLEDSKVSSEPAAEDDTGDAMLVDGESSETSRAGKAVAGAVAGSRSSFATAGGGPSGFSSSKEESDDSSD</sequence>
<accession>A0A084G722</accession>
<evidence type="ECO:0000256" key="2">
    <source>
        <dbReference type="SAM" id="MobiDB-lite"/>
    </source>
</evidence>
<feature type="coiled-coil region" evidence="1">
    <location>
        <begin position="176"/>
        <end position="203"/>
    </location>
</feature>
<feature type="region of interest" description="Disordered" evidence="2">
    <location>
        <begin position="543"/>
        <end position="680"/>
    </location>
</feature>
<dbReference type="OMA" id="PDHKKKE"/>
<feature type="compositionally biased region" description="Low complexity" evidence="2">
    <location>
        <begin position="265"/>
        <end position="279"/>
    </location>
</feature>
<feature type="compositionally biased region" description="Polar residues" evidence="2">
    <location>
        <begin position="290"/>
        <end position="305"/>
    </location>
</feature>
<name>A0A084G722_PSEDA</name>
<keyword evidence="4" id="KW-1185">Reference proteome</keyword>
<proteinExistence type="predicted"/>
<feature type="compositionally biased region" description="Gly residues" evidence="2">
    <location>
        <begin position="420"/>
        <end position="430"/>
    </location>
</feature>
<feature type="compositionally biased region" description="Low complexity" evidence="2">
    <location>
        <begin position="45"/>
        <end position="69"/>
    </location>
</feature>